<keyword evidence="1" id="KW-0479">Metal-binding</keyword>
<keyword evidence="1" id="KW-0863">Zinc-finger</keyword>
<evidence type="ECO:0000313" key="4">
    <source>
        <dbReference type="EMBL" id="SPC73085.1"/>
    </source>
</evidence>
<feature type="domain" description="CCHC-type" evidence="3">
    <location>
        <begin position="209"/>
        <end position="222"/>
    </location>
</feature>
<dbReference type="InterPro" id="IPR005135">
    <property type="entry name" value="Endo/exonuclease/phosphatase"/>
</dbReference>
<dbReference type="GO" id="GO:0003824">
    <property type="term" value="F:catalytic activity"/>
    <property type="evidence" value="ECO:0007669"/>
    <property type="project" value="InterPro"/>
</dbReference>
<name>A0A2N9EEA9_FAGSY</name>
<dbReference type="Pfam" id="PF14392">
    <property type="entry name" value="zf-CCHC_4"/>
    <property type="match status" value="1"/>
</dbReference>
<dbReference type="Pfam" id="PF00078">
    <property type="entry name" value="RVT_1"/>
    <property type="match status" value="1"/>
</dbReference>
<dbReference type="PROSITE" id="PS50158">
    <property type="entry name" value="ZF_CCHC"/>
    <property type="match status" value="1"/>
</dbReference>
<dbReference type="InterPro" id="IPR026960">
    <property type="entry name" value="RVT-Znf"/>
</dbReference>
<evidence type="ECO:0000256" key="2">
    <source>
        <dbReference type="SAM" id="MobiDB-lite"/>
    </source>
</evidence>
<protein>
    <recommendedName>
        <fullName evidence="3">CCHC-type domain-containing protein</fullName>
    </recommendedName>
</protein>
<sequence length="1724" mass="196108">MDSEALLDDWRKFSLTEDEAPGFDVEEDAMGNSRELGSKCLVGKLVTAKYFNRAALKTTMLRLWGTSRGITATSIDANLFVFQFPNAQERQRVLDGSPWLFDNCLLILNVIDGTIPASQVQMQRSCFWVQLHGIPLFYMTRETGERVGSIFGEVMKVDVPKTGVGWGCALRIRVPVDISRPFPRGYLVTFKSIGQMWVSFKYERLPWICFHCGYIGHLERDCMVKRKAGLQAGSSFKQYGPWLRAAESTARWRGFEAGTRQSLFRETGRVDSACESSKLEPWEPLKQMDDLGEDHGDAGMSPQKMVAEVVESGDSSRAESSMQKTIPRDQEMGSPLSSHARGSLGEHPLPAPGSGLSTKVANCMHERVHGDNGPHTQTVEGEMIIQNSMHYVEKVEPRNTQTGVSLGDAENVGGQTSSTSKKFPQSPKKNKSTWKKVVRARGKSTPVNRGALKRWLEADESPPAPMRLLSWNCRGLGNPQTVRELSLLLKERDPSILFLSETRLDSVGVELLRVSTKFNYAFCVPRLRTGGGLAMLWSDKVDLRLNSFSKNHIDASVVIKDSGKEFRVTGFYGNPETHKRKETWALLKFLSHHGSLPWVCMGDFNELLDHSECTGTARRPDWQIRDFREALAFAQLFDLGFEGSPFTWIKGRKGPTFKAERLDRIVASMAWINMFEGAKVIHLAKLSSDHCPLMLEFLQVLERVQRHRVFRFEAMWVKDEQSKDVVQQAWSLDTAEGSPMFQVFEKLKHCRVSLIAWSKERFGKLASRIKEKRKRLQELSNVNPIDLSAEILALQDEINDLLEKEEIFWRQRSRVAWMQDGDQNTRFFHAQCNQRRKTNFISGLLDSDGCWQTDQMKVADLAVEYFRNIFTSSQPQSAVIDSCLWGVERVVTQDMNDALLQEFSEEEVRQALWQMYPTKAPGPDGMSAIFYQTYWEIVGPEVLANRLKGVLPVVISDSQSAFVPGRLITDNVLVAFETLHSMSLKKKGKKGQMALKLDMSKAYDRVEWRFVEMVMRRLGFSIEWIRLIMMCISSVSYSVLINGKQYGHFGATRGIRQGDSLSPYLFLLCAEGLSSLLRIAHVERNIKGVQASRGGPVLTHLFFADDSLLFCQASLANGEALINILQLYEEASGQQLNRAKTSLFFTKNTPSAMRELIKDLFQVPEIKCHDKYLGLPSFVGRSKKEAFGGLKDRSIPTYTMSCFKLPDGLCSDLNKMYCNFWWGQTRKANKAHWLRWEKLCHSKMEGGLGFRDIKTFNMALLAKQGWRILQQPDSLVARVLKAKYFPSCSFMDARVGRRPSYAWRSLAMGRKVLTVGMRWHVGNGQRIRIWHDPWLPLVGSSMVQSTSAGLNPNATVSDLLLEEPRRWNENLIRENFSEWEAGVIMSIQLRDNRRGDRLFWNETKTGVFSVRSAYHLQLRHAAEVCGGESSTRHRDRGFWKFVWALSIPPKVKSFIWRACIGILPTNDLKFNRHMRSDGCCPVCVGVTESAEHVLWMCPMANDVWAASTLPLLKWDRLVQSFCDLILMARSRLGRGDLEFFACLMYFIWHQRNGVVYDGRVSNPVMVVERGHRLIQGYRDAHALPEVVLGRGNRRTVEEGSWTPPSPGMYKLNWDVHVDKETQAAWVGLLIRDSAGLVMAAICASLPFSSRGEYCWQVRGETIQDMWLEDIWALTPKFRSWEVLSVSRDQNIAAVCLAKLGFKFRQTTVWLEDYPVELRNVLESL</sequence>
<accession>A0A2N9EEA9</accession>
<evidence type="ECO:0000256" key="1">
    <source>
        <dbReference type="PROSITE-ProRule" id="PRU00047"/>
    </source>
</evidence>
<dbReference type="InterPro" id="IPR025558">
    <property type="entry name" value="DUF4283"/>
</dbReference>
<dbReference type="Pfam" id="PF03372">
    <property type="entry name" value="Exo_endo_phos"/>
    <property type="match status" value="1"/>
</dbReference>
<dbReference type="PANTHER" id="PTHR33116">
    <property type="entry name" value="REVERSE TRANSCRIPTASE ZINC-BINDING DOMAIN-CONTAINING PROTEIN-RELATED-RELATED"/>
    <property type="match status" value="1"/>
</dbReference>
<proteinExistence type="predicted"/>
<dbReference type="InterPro" id="IPR025836">
    <property type="entry name" value="Zn_knuckle_CX2CX4HX4C"/>
</dbReference>
<dbReference type="PANTHER" id="PTHR33116:SF86">
    <property type="entry name" value="REVERSE TRANSCRIPTASE DOMAIN-CONTAINING PROTEIN"/>
    <property type="match status" value="1"/>
</dbReference>
<dbReference type="InterPro" id="IPR001878">
    <property type="entry name" value="Znf_CCHC"/>
</dbReference>
<dbReference type="SUPFAM" id="SSF56219">
    <property type="entry name" value="DNase I-like"/>
    <property type="match status" value="1"/>
</dbReference>
<dbReference type="CDD" id="cd01650">
    <property type="entry name" value="RT_nLTR_like"/>
    <property type="match status" value="1"/>
</dbReference>
<gene>
    <name evidence="4" type="ORF">FSB_LOCUS967</name>
</gene>
<feature type="compositionally biased region" description="Polar residues" evidence="2">
    <location>
        <begin position="413"/>
        <end position="423"/>
    </location>
</feature>
<dbReference type="EMBL" id="OIVN01000040">
    <property type="protein sequence ID" value="SPC73085.1"/>
    <property type="molecule type" value="Genomic_DNA"/>
</dbReference>
<dbReference type="InterPro" id="IPR000477">
    <property type="entry name" value="RT_dom"/>
</dbReference>
<dbReference type="Pfam" id="PF14111">
    <property type="entry name" value="DUF4283"/>
    <property type="match status" value="1"/>
</dbReference>
<dbReference type="GO" id="GO:0008270">
    <property type="term" value="F:zinc ion binding"/>
    <property type="evidence" value="ECO:0007669"/>
    <property type="project" value="UniProtKB-KW"/>
</dbReference>
<feature type="region of interest" description="Disordered" evidence="2">
    <location>
        <begin position="312"/>
        <end position="347"/>
    </location>
</feature>
<organism evidence="4">
    <name type="scientific">Fagus sylvatica</name>
    <name type="common">Beechnut</name>
    <dbReference type="NCBI Taxonomy" id="28930"/>
    <lineage>
        <taxon>Eukaryota</taxon>
        <taxon>Viridiplantae</taxon>
        <taxon>Streptophyta</taxon>
        <taxon>Embryophyta</taxon>
        <taxon>Tracheophyta</taxon>
        <taxon>Spermatophyta</taxon>
        <taxon>Magnoliopsida</taxon>
        <taxon>eudicotyledons</taxon>
        <taxon>Gunneridae</taxon>
        <taxon>Pentapetalae</taxon>
        <taxon>rosids</taxon>
        <taxon>fabids</taxon>
        <taxon>Fagales</taxon>
        <taxon>Fagaceae</taxon>
        <taxon>Fagus</taxon>
    </lineage>
</organism>
<dbReference type="GO" id="GO:0003676">
    <property type="term" value="F:nucleic acid binding"/>
    <property type="evidence" value="ECO:0007669"/>
    <property type="project" value="InterPro"/>
</dbReference>
<keyword evidence="1" id="KW-0862">Zinc</keyword>
<dbReference type="Pfam" id="PF13966">
    <property type="entry name" value="zf-RVT"/>
    <property type="match status" value="1"/>
</dbReference>
<dbReference type="Gene3D" id="3.60.10.10">
    <property type="entry name" value="Endonuclease/exonuclease/phosphatase"/>
    <property type="match status" value="1"/>
</dbReference>
<feature type="compositionally biased region" description="Basic residues" evidence="2">
    <location>
        <begin position="428"/>
        <end position="442"/>
    </location>
</feature>
<feature type="region of interest" description="Disordered" evidence="2">
    <location>
        <begin position="402"/>
        <end position="442"/>
    </location>
</feature>
<evidence type="ECO:0000259" key="3">
    <source>
        <dbReference type="PROSITE" id="PS50158"/>
    </source>
</evidence>
<dbReference type="InterPro" id="IPR036691">
    <property type="entry name" value="Endo/exonu/phosph_ase_sf"/>
</dbReference>
<reference evidence="4" key="1">
    <citation type="submission" date="2018-02" db="EMBL/GenBank/DDBJ databases">
        <authorList>
            <person name="Cohen D.B."/>
            <person name="Kent A.D."/>
        </authorList>
    </citation>
    <scope>NUCLEOTIDE SEQUENCE</scope>
</reference>
<feature type="compositionally biased region" description="Polar residues" evidence="2">
    <location>
        <begin position="313"/>
        <end position="324"/>
    </location>
</feature>